<feature type="region of interest" description="Disordered" evidence="1">
    <location>
        <begin position="56"/>
        <end position="82"/>
    </location>
</feature>
<evidence type="ECO:0000256" key="1">
    <source>
        <dbReference type="SAM" id="MobiDB-lite"/>
    </source>
</evidence>
<evidence type="ECO:0000313" key="2">
    <source>
        <dbReference type="EMBL" id="KAK9001219.1"/>
    </source>
</evidence>
<name>A0ABR2QKR1_9ROSI</name>
<accession>A0ABR2QKR1</accession>
<evidence type="ECO:0000313" key="3">
    <source>
        <dbReference type="Proteomes" id="UP001396334"/>
    </source>
</evidence>
<proteinExistence type="predicted"/>
<dbReference type="Proteomes" id="UP001396334">
    <property type="component" value="Unassembled WGS sequence"/>
</dbReference>
<feature type="compositionally biased region" description="Polar residues" evidence="1">
    <location>
        <begin position="70"/>
        <end position="81"/>
    </location>
</feature>
<gene>
    <name evidence="2" type="ORF">V6N11_083007</name>
</gene>
<sequence>MTIDGGALGTRVGIVAKGSRETAKKVCHVKVSCVIEVEPYVQLNIGVRAVSEVKVNSHAPSEGKVDRNNDTGSNRHSSSNKGLGYVSLHHRISGETLVVEAVVQRISSVSSLAMESSIETEVVNTKETGDSVNRSKHRQVYGSHDPLMGTCPSLMGGLNFNVIPLMEGA</sequence>
<comment type="caution">
    <text evidence="2">The sequence shown here is derived from an EMBL/GenBank/DDBJ whole genome shotgun (WGS) entry which is preliminary data.</text>
</comment>
<protein>
    <submittedName>
        <fullName evidence="2">Uncharacterized protein</fullName>
    </submittedName>
</protein>
<keyword evidence="3" id="KW-1185">Reference proteome</keyword>
<organism evidence="2 3">
    <name type="scientific">Hibiscus sabdariffa</name>
    <name type="common">roselle</name>
    <dbReference type="NCBI Taxonomy" id="183260"/>
    <lineage>
        <taxon>Eukaryota</taxon>
        <taxon>Viridiplantae</taxon>
        <taxon>Streptophyta</taxon>
        <taxon>Embryophyta</taxon>
        <taxon>Tracheophyta</taxon>
        <taxon>Spermatophyta</taxon>
        <taxon>Magnoliopsida</taxon>
        <taxon>eudicotyledons</taxon>
        <taxon>Gunneridae</taxon>
        <taxon>Pentapetalae</taxon>
        <taxon>rosids</taxon>
        <taxon>malvids</taxon>
        <taxon>Malvales</taxon>
        <taxon>Malvaceae</taxon>
        <taxon>Malvoideae</taxon>
        <taxon>Hibiscus</taxon>
    </lineage>
</organism>
<reference evidence="2 3" key="1">
    <citation type="journal article" date="2024" name="G3 (Bethesda)">
        <title>Genome assembly of Hibiscus sabdariffa L. provides insights into metabolisms of medicinal natural products.</title>
        <authorList>
            <person name="Kim T."/>
        </authorList>
    </citation>
    <scope>NUCLEOTIDE SEQUENCE [LARGE SCALE GENOMIC DNA]</scope>
    <source>
        <strain evidence="2">TK-2024</strain>
        <tissue evidence="2">Old leaves</tissue>
    </source>
</reference>
<dbReference type="EMBL" id="JBBPBN010000036">
    <property type="protein sequence ID" value="KAK9001219.1"/>
    <property type="molecule type" value="Genomic_DNA"/>
</dbReference>